<dbReference type="HOGENOM" id="CLU_496667_0_0_7"/>
<reference evidence="3" key="1">
    <citation type="journal article" date="2013" name="ISME J.">
        <title>A small predatory core genome in the divergent marine Bacteriovorax marinus SJ and the terrestrial Bdellovibrio bacteriovorus.</title>
        <authorList>
            <person name="Crossman L.C."/>
            <person name="Chen H."/>
            <person name="Cerdeno-Tarraga A.M."/>
            <person name="Brooks K."/>
            <person name="Quail M.A."/>
            <person name="Pineiro S.A."/>
            <person name="Hobley L."/>
            <person name="Sockett R.E."/>
            <person name="Bentley S.D."/>
            <person name="Parkhill J."/>
            <person name="Williams H.N."/>
            <person name="Stine O.C."/>
        </authorList>
    </citation>
    <scope>NUCLEOTIDE SEQUENCE [LARGE SCALE GENOMIC DNA]</scope>
    <source>
        <strain evidence="3">ATCC BAA-682 / DSM 15412 / SJ</strain>
    </source>
</reference>
<gene>
    <name evidence="2" type="ordered locus">BMS_0855</name>
</gene>
<feature type="domain" description="Amine oxidase" evidence="1">
    <location>
        <begin position="76"/>
        <end position="418"/>
    </location>
</feature>
<organism evidence="2 3">
    <name type="scientific">Halobacteriovorax marinus (strain ATCC BAA-682 / DSM 15412 / SJ)</name>
    <name type="common">Bacteriovorax marinus</name>
    <dbReference type="NCBI Taxonomy" id="862908"/>
    <lineage>
        <taxon>Bacteria</taxon>
        <taxon>Pseudomonadati</taxon>
        <taxon>Bdellovibrionota</taxon>
        <taxon>Bacteriovoracia</taxon>
        <taxon>Bacteriovoracales</taxon>
        <taxon>Halobacteriovoraceae</taxon>
        <taxon>Halobacteriovorax</taxon>
    </lineage>
</organism>
<dbReference type="InterPro" id="IPR036188">
    <property type="entry name" value="FAD/NAD-bd_sf"/>
</dbReference>
<dbReference type="eggNOG" id="COG1231">
    <property type="taxonomic scope" value="Bacteria"/>
</dbReference>
<sequence>MDALSGASKILKNKSISSSYSPLIELSAFKGTSEISGDTPDEAHEVFWNKPGFIKKKGGLPKATETYDVVIVGGGLSGLASAYHLQDKKVLMLEGNPRLGGNARVEKYRDTYMSLGSAYVTVPEEGGLIESYFKDIGVHQKFKKVPQGKHPILYKGEFVDSFWMGATDKKNADEFARVYKRLKEIYQHSYPELPLIPGMDIDRKALDKLDNLRLSEWVRAEFGTIHPHIEEYFHQYCWSSFSTGYDEISAAQFLNFFTADLAGIQALPGGNGMIAVKTLEKMKNSNFTVSSNSFVADIREDKNGVYICYHDQNQKLKAVHAKKCIVTAPKLVAKHIIEGLDKKQHSAMDDMVYHAYLVANVLFKNKLEAKHYDIYSLIGDVPKSEYEDSKKRVFSDITYAHWANKEQAQRSAVTLYLPLPYAMAQQFLFSPILLEKYTKRIQKALDPFLKKSNKSWNDVEGIRLTRYGHAVAVAGHGDIASGLLERAHQPINNKIFFANQDNWANPCFETSYAVGTLAAFQATNRSIPLG</sequence>
<dbReference type="PATRIC" id="fig|862908.3.peg.815"/>
<dbReference type="SUPFAM" id="SSF51905">
    <property type="entry name" value="FAD/NAD(P)-binding domain"/>
    <property type="match status" value="1"/>
</dbReference>
<dbReference type="Pfam" id="PF01593">
    <property type="entry name" value="Amino_oxidase"/>
    <property type="match status" value="1"/>
</dbReference>
<dbReference type="Proteomes" id="UP000008963">
    <property type="component" value="Chromosome"/>
</dbReference>
<dbReference type="InterPro" id="IPR002937">
    <property type="entry name" value="Amino_oxidase"/>
</dbReference>
<keyword evidence="3" id="KW-1185">Reference proteome</keyword>
<evidence type="ECO:0000313" key="3">
    <source>
        <dbReference type="Proteomes" id="UP000008963"/>
    </source>
</evidence>
<dbReference type="EMBL" id="FQ312005">
    <property type="protein sequence ID" value="CBW25748.1"/>
    <property type="molecule type" value="Genomic_DNA"/>
</dbReference>
<dbReference type="GO" id="GO:0016491">
    <property type="term" value="F:oxidoreductase activity"/>
    <property type="evidence" value="ECO:0007669"/>
    <property type="project" value="InterPro"/>
</dbReference>
<dbReference type="InterPro" id="IPR050464">
    <property type="entry name" value="Zeta_carotene_desat/Oxidored"/>
</dbReference>
<evidence type="ECO:0000259" key="1">
    <source>
        <dbReference type="Pfam" id="PF01593"/>
    </source>
</evidence>
<dbReference type="PANTHER" id="PTHR42923">
    <property type="entry name" value="PROTOPORPHYRINOGEN OXIDASE"/>
    <property type="match status" value="1"/>
</dbReference>
<dbReference type="PANTHER" id="PTHR42923:SF39">
    <property type="entry name" value="AMINO OXIDASE"/>
    <property type="match status" value="1"/>
</dbReference>
<protein>
    <recommendedName>
        <fullName evidence="1">Amine oxidase domain-containing protein</fullName>
    </recommendedName>
</protein>
<dbReference type="STRING" id="862908.BMS_0855"/>
<dbReference type="KEGG" id="bmx:BMS_0855"/>
<dbReference type="Gene3D" id="3.50.50.60">
    <property type="entry name" value="FAD/NAD(P)-binding domain"/>
    <property type="match status" value="1"/>
</dbReference>
<evidence type="ECO:0000313" key="2">
    <source>
        <dbReference type="EMBL" id="CBW25748.1"/>
    </source>
</evidence>
<proteinExistence type="predicted"/>
<name>E1WX47_HALMS</name>
<accession>E1WX47</accession>
<dbReference type="AlphaFoldDB" id="E1WX47"/>